<dbReference type="InterPro" id="IPR000300">
    <property type="entry name" value="IPPc"/>
</dbReference>
<dbReference type="PROSITE" id="PS50088">
    <property type="entry name" value="ANK_REPEAT"/>
    <property type="match status" value="1"/>
</dbReference>
<name>A0A4U0XM57_9PEZI</name>
<dbReference type="InterPro" id="IPR002110">
    <property type="entry name" value="Ankyrin_rpt"/>
</dbReference>
<dbReference type="GO" id="GO:0046856">
    <property type="term" value="P:phosphatidylinositol dephosphorylation"/>
    <property type="evidence" value="ECO:0007669"/>
    <property type="project" value="InterPro"/>
</dbReference>
<organism evidence="4 5">
    <name type="scientific">Friedmanniomyces simplex</name>
    <dbReference type="NCBI Taxonomy" id="329884"/>
    <lineage>
        <taxon>Eukaryota</taxon>
        <taxon>Fungi</taxon>
        <taxon>Dikarya</taxon>
        <taxon>Ascomycota</taxon>
        <taxon>Pezizomycotina</taxon>
        <taxon>Dothideomycetes</taxon>
        <taxon>Dothideomycetidae</taxon>
        <taxon>Mycosphaerellales</taxon>
        <taxon>Teratosphaeriaceae</taxon>
        <taxon>Friedmanniomyces</taxon>
    </lineage>
</organism>
<dbReference type="Pfam" id="PF00023">
    <property type="entry name" value="Ank"/>
    <property type="match status" value="1"/>
</dbReference>
<dbReference type="Pfam" id="PF22669">
    <property type="entry name" value="Exo_endo_phos2"/>
    <property type="match status" value="1"/>
</dbReference>
<dbReference type="Gene3D" id="3.60.10.10">
    <property type="entry name" value="Endonuclease/exonuclease/phosphatase"/>
    <property type="match status" value="1"/>
</dbReference>
<evidence type="ECO:0000256" key="2">
    <source>
        <dbReference type="SAM" id="MobiDB-lite"/>
    </source>
</evidence>
<dbReference type="InterPro" id="IPR036770">
    <property type="entry name" value="Ankyrin_rpt-contain_sf"/>
</dbReference>
<feature type="region of interest" description="Disordered" evidence="2">
    <location>
        <begin position="515"/>
        <end position="537"/>
    </location>
</feature>
<evidence type="ECO:0000313" key="5">
    <source>
        <dbReference type="Proteomes" id="UP000309340"/>
    </source>
</evidence>
<comment type="caution">
    <text evidence="4">The sequence shown here is derived from an EMBL/GenBank/DDBJ whole genome shotgun (WGS) entry which is preliminary data.</text>
</comment>
<feature type="repeat" description="ANK" evidence="1">
    <location>
        <begin position="159"/>
        <end position="200"/>
    </location>
</feature>
<dbReference type="InterPro" id="IPR046985">
    <property type="entry name" value="IP5"/>
</dbReference>
<dbReference type="STRING" id="329884.A0A4U0XM57"/>
<feature type="region of interest" description="Disordered" evidence="2">
    <location>
        <begin position="566"/>
        <end position="591"/>
    </location>
</feature>
<evidence type="ECO:0000256" key="1">
    <source>
        <dbReference type="PROSITE-ProRule" id="PRU00023"/>
    </source>
</evidence>
<dbReference type="SMART" id="SM00128">
    <property type="entry name" value="IPPc"/>
    <property type="match status" value="1"/>
</dbReference>
<accession>A0A4U0XM57</accession>
<dbReference type="Gene3D" id="1.25.40.20">
    <property type="entry name" value="Ankyrin repeat-containing domain"/>
    <property type="match status" value="3"/>
</dbReference>
<keyword evidence="5" id="KW-1185">Reference proteome</keyword>
<dbReference type="Pfam" id="PF12796">
    <property type="entry name" value="Ank_2"/>
    <property type="match status" value="1"/>
</dbReference>
<dbReference type="AlphaFoldDB" id="A0A4U0XM57"/>
<dbReference type="EMBL" id="NAJQ01000179">
    <property type="protein sequence ID" value="TKA75905.1"/>
    <property type="molecule type" value="Genomic_DNA"/>
</dbReference>
<dbReference type="SUPFAM" id="SSF56219">
    <property type="entry name" value="DNase I-like"/>
    <property type="match status" value="1"/>
</dbReference>
<dbReference type="SUPFAM" id="SSF48403">
    <property type="entry name" value="Ankyrin repeat"/>
    <property type="match status" value="1"/>
</dbReference>
<gene>
    <name evidence="4" type="ORF">B0A55_07205</name>
</gene>
<protein>
    <recommendedName>
        <fullName evidence="3">Inositol polyphosphate-related phosphatase domain-containing protein</fullName>
    </recommendedName>
</protein>
<keyword evidence="1" id="KW-0040">ANK repeat</keyword>
<dbReference type="PANTHER" id="PTHR11200:SF286">
    <property type="entry name" value="5-PHOSPHATASE, PUTATIVE (AFU_ORTHOLOGUE AFUA_5G07600)-RELATED"/>
    <property type="match status" value="1"/>
</dbReference>
<feature type="domain" description="Inositol polyphosphate-related phosphatase" evidence="3">
    <location>
        <begin position="329"/>
        <end position="719"/>
    </location>
</feature>
<dbReference type="InterPro" id="IPR036691">
    <property type="entry name" value="Endo/exonu/phosph_ase_sf"/>
</dbReference>
<evidence type="ECO:0000259" key="3">
    <source>
        <dbReference type="SMART" id="SM00128"/>
    </source>
</evidence>
<reference evidence="4 5" key="1">
    <citation type="submission" date="2017-03" db="EMBL/GenBank/DDBJ databases">
        <title>Genomes of endolithic fungi from Antarctica.</title>
        <authorList>
            <person name="Coleine C."/>
            <person name="Masonjones S."/>
            <person name="Stajich J.E."/>
        </authorList>
    </citation>
    <scope>NUCLEOTIDE SEQUENCE [LARGE SCALE GENOMIC DNA]</scope>
    <source>
        <strain evidence="4 5">CCFEE 5184</strain>
    </source>
</reference>
<dbReference type="GO" id="GO:0004439">
    <property type="term" value="F:phosphatidylinositol-4,5-bisphosphate 5-phosphatase activity"/>
    <property type="evidence" value="ECO:0007669"/>
    <property type="project" value="TreeGrafter"/>
</dbReference>
<dbReference type="PANTHER" id="PTHR11200">
    <property type="entry name" value="INOSITOL 5-PHOSPHATASE"/>
    <property type="match status" value="1"/>
</dbReference>
<evidence type="ECO:0000313" key="4">
    <source>
        <dbReference type="EMBL" id="TKA75905.1"/>
    </source>
</evidence>
<dbReference type="OrthoDB" id="62798at2759"/>
<proteinExistence type="predicted"/>
<sequence>MVSAGFGNMSSEGLRVMVNVPLVIPEEDHIVWSLVIAGNLEQLRRLMSCGKNLVHVRNQWGQSLMHVAAKIHQPAVFNYLLSIGMDEHSQDENQKTAATTVLTRRGSEEYALTLDADDLADRLGWTPLHKAAALVRQGFQLTEDVLEHEQGDINIKDVLGRTPLHWLAENGETDAIRLLTQDRCAAVLLDAGSNANARDSHQRPPLHHFDNAELLHLIVQKGADVYMTDDEGCNIMHHVAVSDQTALAIILLDWYGHTLFITNHTGDTPLALAVQNNSLGVMEALVPVLSDFPTVIRGATNRSHRNILHLAAMYGSTGMMDLLATSCLVDLNSYITTFNCGRKLIDVDYFSANLYNGLKTDLPPDLIVLCLQEIAPLGYSFLGGSLLAPYLARFTEAISLATTRKFAGNDTEKDYVSVMARNVGLTGIMVFAKHHLAHRVRWVQTGGVGVGQWFEMGNKGAVGVRLGLHSDGNIQETVFTFVSAHLAPFEKDWERRNEDWKSICEGLVFEEAGGSSRAATAVGGDGQSEREPLLSSADRSDAAGLRGIFSPPSHLVFAGDLNYRTSDKSPAPGDADTWPQPVDTDTDPRHLSHFLPKDQLTRERSKGETLHLLTEAPIDFPPTYKYSSAAQKHALASSLTTASHKMRDGRTVETTESRPPAEEVWLWAQHRTPSWCDRVLFLEAAPPKDVFAYTALPIQPTSDHRPVVLSCSISIKPVEAQLKPPFEIRKDWKQRRAAARRYELIIGLLAYLGWTWEGEALLAGTVVGVVGGYLVLRALVGSGP</sequence>
<dbReference type="Proteomes" id="UP000309340">
    <property type="component" value="Unassembled WGS sequence"/>
</dbReference>
<dbReference type="SMART" id="SM00248">
    <property type="entry name" value="ANK"/>
    <property type="match status" value="6"/>
</dbReference>
<dbReference type="PROSITE" id="PS50297">
    <property type="entry name" value="ANK_REP_REGION"/>
    <property type="match status" value="1"/>
</dbReference>